<protein>
    <submittedName>
        <fullName evidence="1">Uncharacterized protein</fullName>
    </submittedName>
</protein>
<evidence type="ECO:0000313" key="1">
    <source>
        <dbReference type="EMBL" id="HIZ62037.1"/>
    </source>
</evidence>
<proteinExistence type="predicted"/>
<reference evidence="1" key="1">
    <citation type="journal article" date="2021" name="PeerJ">
        <title>Extensive microbial diversity within the chicken gut microbiome revealed by metagenomics and culture.</title>
        <authorList>
            <person name="Gilroy R."/>
            <person name="Ravi A."/>
            <person name="Getino M."/>
            <person name="Pursley I."/>
            <person name="Horton D.L."/>
            <person name="Alikhan N.F."/>
            <person name="Baker D."/>
            <person name="Gharbi K."/>
            <person name="Hall N."/>
            <person name="Watson M."/>
            <person name="Adriaenssens E.M."/>
            <person name="Foster-Nyarko E."/>
            <person name="Jarju S."/>
            <person name="Secka A."/>
            <person name="Antonio M."/>
            <person name="Oren A."/>
            <person name="Chaudhuri R.R."/>
            <person name="La Ragione R."/>
            <person name="Hildebrand F."/>
            <person name="Pallen M.J."/>
        </authorList>
    </citation>
    <scope>NUCLEOTIDE SEQUENCE</scope>
    <source>
        <strain evidence="1">CHK188-11489</strain>
    </source>
</reference>
<organism evidence="1 2">
    <name type="scientific">Candidatus Gemmiger avistercoris</name>
    <dbReference type="NCBI Taxonomy" id="2838606"/>
    <lineage>
        <taxon>Bacteria</taxon>
        <taxon>Bacillati</taxon>
        <taxon>Bacillota</taxon>
        <taxon>Clostridia</taxon>
        <taxon>Eubacteriales</taxon>
        <taxon>Gemmiger</taxon>
    </lineage>
</organism>
<accession>A0A9D2FK53</accession>
<name>A0A9D2FK53_9FIRM</name>
<sequence>MAKWIWGLDPLAASRLGREEGVSPLSVTELACLGIPARKIPRVQAELARLAGSCRLQRAALLALARQIARQLR</sequence>
<evidence type="ECO:0000313" key="2">
    <source>
        <dbReference type="Proteomes" id="UP000824105"/>
    </source>
</evidence>
<gene>
    <name evidence="1" type="ORF">H9724_04615</name>
</gene>
<comment type="caution">
    <text evidence="1">The sequence shown here is derived from an EMBL/GenBank/DDBJ whole genome shotgun (WGS) entry which is preliminary data.</text>
</comment>
<dbReference type="AlphaFoldDB" id="A0A9D2FK53"/>
<dbReference type="Proteomes" id="UP000824105">
    <property type="component" value="Unassembled WGS sequence"/>
</dbReference>
<dbReference type="EMBL" id="DXBF01000040">
    <property type="protein sequence ID" value="HIZ62037.1"/>
    <property type="molecule type" value="Genomic_DNA"/>
</dbReference>
<reference evidence="1" key="2">
    <citation type="submission" date="2021-04" db="EMBL/GenBank/DDBJ databases">
        <authorList>
            <person name="Gilroy R."/>
        </authorList>
    </citation>
    <scope>NUCLEOTIDE SEQUENCE</scope>
    <source>
        <strain evidence="1">CHK188-11489</strain>
    </source>
</reference>